<evidence type="ECO:0000313" key="3">
    <source>
        <dbReference type="EMBL" id="AIQ12124.1"/>
    </source>
</evidence>
<protein>
    <submittedName>
        <fullName evidence="3">Exopolysaccharide biosynthesis protein</fullName>
    </submittedName>
</protein>
<feature type="domain" description="Phosphodiester glycosidase" evidence="2">
    <location>
        <begin position="174"/>
        <end position="354"/>
    </location>
</feature>
<dbReference type="OrthoDB" id="9816453at2"/>
<keyword evidence="1" id="KW-0472">Membrane</keyword>
<name>A0A089ISY1_PAEDU</name>
<sequence length="355" mass="38655">MITPVKRVNRFFMLVTAPFIGLLLCLSLYRPSLTLNLETQRFSPSAGPVQLTSGIKDQLGTAQASATYTIKSVSASAKLYKETTAAMNALVDKAMTQAGRPQSIYNRRITAKLGFPYDVINSSRIRIELYRVNPGNYTGYAMKIKLKDKAAMTMSLGQAGPGSSETTLQAVNRYGAVAGINAGGFADQDGRRYPLSTTIVKGQYVAGFESSYKDLSFVGLSKEGRLIGGKFYSREQLDKLEPAFGASFVPVLLQDGFKTEIPVKWETSPRRAPRTAIGRYKDDQLLIIVADGYNESGSSGATLEELQDKLYQMGVTDAYNLDGGGSSSLVFDGKVVNRPSDGTLRQVPTSFLFFK</sequence>
<organism evidence="3 4">
    <name type="scientific">Paenibacillus durus</name>
    <name type="common">Paenibacillus azotofixans</name>
    <dbReference type="NCBI Taxonomy" id="44251"/>
    <lineage>
        <taxon>Bacteria</taxon>
        <taxon>Bacillati</taxon>
        <taxon>Bacillota</taxon>
        <taxon>Bacilli</taxon>
        <taxon>Bacillales</taxon>
        <taxon>Paenibacillaceae</taxon>
        <taxon>Paenibacillus</taxon>
    </lineage>
</organism>
<evidence type="ECO:0000256" key="1">
    <source>
        <dbReference type="SAM" id="Phobius"/>
    </source>
</evidence>
<evidence type="ECO:0000313" key="4">
    <source>
        <dbReference type="Proteomes" id="UP000029409"/>
    </source>
</evidence>
<dbReference type="KEGG" id="pdu:PDUR_09475"/>
<evidence type="ECO:0000259" key="2">
    <source>
        <dbReference type="Pfam" id="PF09992"/>
    </source>
</evidence>
<accession>A0A089ISY1</accession>
<dbReference type="AlphaFoldDB" id="A0A089ISY1"/>
<proteinExistence type="predicted"/>
<dbReference type="InterPro" id="IPR018711">
    <property type="entry name" value="NAGPA"/>
</dbReference>
<keyword evidence="1" id="KW-1133">Transmembrane helix</keyword>
<gene>
    <name evidence="3" type="ORF">PDUR_09475</name>
</gene>
<keyword evidence="4" id="KW-1185">Reference proteome</keyword>
<keyword evidence="1" id="KW-0812">Transmembrane</keyword>
<dbReference type="Pfam" id="PF09992">
    <property type="entry name" value="NAGPA"/>
    <property type="match status" value="1"/>
</dbReference>
<feature type="transmembrane region" description="Helical" evidence="1">
    <location>
        <begin position="12"/>
        <end position="29"/>
    </location>
</feature>
<dbReference type="PANTHER" id="PTHR40446:SF2">
    <property type="entry name" value="N-ACETYLGLUCOSAMINE-1-PHOSPHODIESTER ALPHA-N-ACETYLGLUCOSAMINIDASE"/>
    <property type="match status" value="1"/>
</dbReference>
<dbReference type="Proteomes" id="UP000029409">
    <property type="component" value="Chromosome"/>
</dbReference>
<dbReference type="EMBL" id="CP009288">
    <property type="protein sequence ID" value="AIQ12124.1"/>
    <property type="molecule type" value="Genomic_DNA"/>
</dbReference>
<reference evidence="3 4" key="1">
    <citation type="submission" date="2014-08" db="EMBL/GenBank/DDBJ databases">
        <title>Comparative genomics of the Paenibacillus odorifer group.</title>
        <authorList>
            <person name="den Bakker H.C."/>
            <person name="Tsai Y.-C."/>
            <person name="Martin N."/>
            <person name="Korlach J."/>
            <person name="Wiedmann M."/>
        </authorList>
    </citation>
    <scope>NUCLEOTIDE SEQUENCE [LARGE SCALE GENOMIC DNA]</scope>
    <source>
        <strain evidence="3 4">DSM 1735</strain>
    </source>
</reference>
<dbReference type="STRING" id="44251.PDUR_09475"/>
<dbReference type="RefSeq" id="WP_042205984.1">
    <property type="nucleotide sequence ID" value="NZ_CP009288.1"/>
</dbReference>
<dbReference type="eggNOG" id="COG4632">
    <property type="taxonomic scope" value="Bacteria"/>
</dbReference>
<dbReference type="PANTHER" id="PTHR40446">
    <property type="entry name" value="N-ACETYLGLUCOSAMINE-1-PHOSPHODIESTER ALPHA-N-ACETYLGLUCOSAMINIDASE"/>
    <property type="match status" value="1"/>
</dbReference>